<dbReference type="EC" id="3.6.1.15" evidence="1"/>
<keyword evidence="1" id="KW-0378">Hydrolase</keyword>
<dbReference type="AlphaFoldDB" id="A0A161M3R6"/>
<dbReference type="GO" id="GO:0017111">
    <property type="term" value="F:ribonucleoside triphosphate phosphatase activity"/>
    <property type="evidence" value="ECO:0007669"/>
    <property type="project" value="UniProtKB-EC"/>
</dbReference>
<name>A0A161M3R6_TRIIF</name>
<protein>
    <submittedName>
        <fullName evidence="1">Katanin p60 atpase-containing subunit a-like protein 2</fullName>
        <ecNumber evidence="1">3.6.1.15</ecNumber>
        <ecNumber evidence="1">3.6.1.3</ecNumber>
        <ecNumber evidence="1">3.6.4.3</ecNumber>
    </submittedName>
</protein>
<reference evidence="1" key="2">
    <citation type="journal article" date="2017" name="J. Med. Entomol.">
        <title>Transcriptome Analysis of the Triatoma infestans (Hemiptera: Reduviidae) Integument.</title>
        <authorList>
            <person name="Calderon-Fernandez G.M."/>
            <person name="Moriconi D.E."/>
            <person name="Dulbecco A.B."/>
            <person name="Juarez M.P."/>
        </authorList>
    </citation>
    <scope>NUCLEOTIDE SEQUENCE</scope>
    <source>
        <strain evidence="1">Int1</strain>
        <tissue evidence="1">Integument</tissue>
    </source>
</reference>
<dbReference type="EMBL" id="GEMB01005911">
    <property type="protein sequence ID" value="JAR97413.1"/>
    <property type="molecule type" value="Transcribed_RNA"/>
</dbReference>
<reference evidence="1" key="1">
    <citation type="submission" date="2016-04" db="EMBL/GenBank/DDBJ databases">
        <authorList>
            <person name="Calderon-Fernandez G.M.Sr."/>
        </authorList>
    </citation>
    <scope>NUCLEOTIDE SEQUENCE</scope>
    <source>
        <strain evidence="1">Int1</strain>
        <tissue evidence="1">Integument</tissue>
    </source>
</reference>
<evidence type="ECO:0000313" key="1">
    <source>
        <dbReference type="EMBL" id="JAR97413.1"/>
    </source>
</evidence>
<sequence length="50" mass="5970">MNLIIFLRLHKYPIVCKKIDIPAEPKRKPKITNVEKKENNSTIKKILKRK</sequence>
<proteinExistence type="predicted"/>
<organism evidence="1">
    <name type="scientific">Triatoma infestans</name>
    <name type="common">Assassin bug</name>
    <dbReference type="NCBI Taxonomy" id="30076"/>
    <lineage>
        <taxon>Eukaryota</taxon>
        <taxon>Metazoa</taxon>
        <taxon>Ecdysozoa</taxon>
        <taxon>Arthropoda</taxon>
        <taxon>Hexapoda</taxon>
        <taxon>Insecta</taxon>
        <taxon>Pterygota</taxon>
        <taxon>Neoptera</taxon>
        <taxon>Paraneoptera</taxon>
        <taxon>Hemiptera</taxon>
        <taxon>Heteroptera</taxon>
        <taxon>Panheteroptera</taxon>
        <taxon>Cimicomorpha</taxon>
        <taxon>Reduviidae</taxon>
        <taxon>Triatominae</taxon>
        <taxon>Triatoma</taxon>
    </lineage>
</organism>
<dbReference type="EC" id="3.6.1.3" evidence="1"/>
<dbReference type="EC" id="3.6.4.3" evidence="1"/>
<accession>A0A161M3R6</accession>